<keyword evidence="4" id="KW-0812">Transmembrane</keyword>
<name>A0A419R640_9SPHN</name>
<feature type="domain" description="Phospholipid/glycerol acyltransferase" evidence="5">
    <location>
        <begin position="71"/>
        <end position="185"/>
    </location>
</feature>
<keyword evidence="3 6" id="KW-0012">Acyltransferase</keyword>
<gene>
    <name evidence="6" type="ORF">D6858_01255</name>
</gene>
<evidence type="ECO:0000256" key="2">
    <source>
        <dbReference type="ARBA" id="ARBA00022679"/>
    </source>
</evidence>
<feature type="transmembrane region" description="Helical" evidence="4">
    <location>
        <begin position="7"/>
        <end position="30"/>
    </location>
</feature>
<dbReference type="PANTHER" id="PTHR10434">
    <property type="entry name" value="1-ACYL-SN-GLYCEROL-3-PHOSPHATE ACYLTRANSFERASE"/>
    <property type="match status" value="1"/>
</dbReference>
<sequence>MRVVRSLLFYVAFYGGSVFGVLAVFLALPFGAKAFRKAIRGWSGFHRSCARILLGIDVAVEGDPRPLEEPVLYAMKHESFYEAIDLTMSLHEPGVFAKEELFRIPGWGRLGIIYGLVPVARGRGASTLRKMLSAARRLTAEGRPLVIFPEGTRVPHGTRVPLQSGFAGLYKLVGLPVVPVAVNSGPLYHRRWKRSGTLTYRFGEPIPPGLPREEVEQRVLDAINVLNQ</sequence>
<dbReference type="PANTHER" id="PTHR10434:SF66">
    <property type="entry name" value="PHOSPHOLIPID_GLYCEROL ACYLTRANSFERASE DOMAIN-CONTAINING PROTEIN"/>
    <property type="match status" value="1"/>
</dbReference>
<dbReference type="CDD" id="cd07989">
    <property type="entry name" value="LPLAT_AGPAT-like"/>
    <property type="match status" value="1"/>
</dbReference>
<dbReference type="AlphaFoldDB" id="A0A419R640"/>
<dbReference type="SUPFAM" id="SSF69593">
    <property type="entry name" value="Glycerol-3-phosphate (1)-acyltransferase"/>
    <property type="match status" value="1"/>
</dbReference>
<accession>A0A419R640</accession>
<dbReference type="OrthoDB" id="5290997at2"/>
<evidence type="ECO:0000313" key="6">
    <source>
        <dbReference type="EMBL" id="RJX71356.1"/>
    </source>
</evidence>
<keyword evidence="2 6" id="KW-0808">Transferase</keyword>
<comment type="caution">
    <text evidence="6">The sequence shown here is derived from an EMBL/GenBank/DDBJ whole genome shotgun (WGS) entry which is preliminary data.</text>
</comment>
<evidence type="ECO:0000256" key="4">
    <source>
        <dbReference type="SAM" id="Phobius"/>
    </source>
</evidence>
<dbReference type="GO" id="GO:0003841">
    <property type="term" value="F:1-acylglycerol-3-phosphate O-acyltransferase activity"/>
    <property type="evidence" value="ECO:0007669"/>
    <property type="project" value="TreeGrafter"/>
</dbReference>
<reference evidence="6 7" key="1">
    <citation type="submission" date="2018-09" db="EMBL/GenBank/DDBJ databases">
        <title>Altererythrobacter sp.Ery1 and Ery12, the genome sequencing of novel strains in genus Alterythrobacter.</title>
        <authorList>
            <person name="Cheng H."/>
            <person name="Wu Y.-H."/>
            <person name="Fang C."/>
            <person name="Xu X.-W."/>
        </authorList>
    </citation>
    <scope>NUCLEOTIDE SEQUENCE [LARGE SCALE GENOMIC DNA]</scope>
    <source>
        <strain evidence="6 7">Ery12</strain>
    </source>
</reference>
<dbReference type="InterPro" id="IPR002123">
    <property type="entry name" value="Plipid/glycerol_acylTrfase"/>
</dbReference>
<keyword evidence="7" id="KW-1185">Reference proteome</keyword>
<evidence type="ECO:0000256" key="1">
    <source>
        <dbReference type="ARBA" id="ARBA00005189"/>
    </source>
</evidence>
<dbReference type="Proteomes" id="UP000284322">
    <property type="component" value="Unassembled WGS sequence"/>
</dbReference>
<protein>
    <submittedName>
        <fullName evidence="6">1-acyl-sn-glycerol-3-phosphate acyltransferase</fullName>
    </submittedName>
</protein>
<evidence type="ECO:0000313" key="7">
    <source>
        <dbReference type="Proteomes" id="UP000284322"/>
    </source>
</evidence>
<evidence type="ECO:0000256" key="3">
    <source>
        <dbReference type="ARBA" id="ARBA00023315"/>
    </source>
</evidence>
<dbReference type="Pfam" id="PF01553">
    <property type="entry name" value="Acyltransferase"/>
    <property type="match status" value="1"/>
</dbReference>
<dbReference type="SMART" id="SM00563">
    <property type="entry name" value="PlsC"/>
    <property type="match status" value="1"/>
</dbReference>
<dbReference type="GO" id="GO:0006654">
    <property type="term" value="P:phosphatidic acid biosynthetic process"/>
    <property type="evidence" value="ECO:0007669"/>
    <property type="project" value="TreeGrafter"/>
</dbReference>
<keyword evidence="4" id="KW-0472">Membrane</keyword>
<organism evidence="6 7">
    <name type="scientific">Tsuneonella suprasediminis</name>
    <dbReference type="NCBI Taxonomy" id="2306996"/>
    <lineage>
        <taxon>Bacteria</taxon>
        <taxon>Pseudomonadati</taxon>
        <taxon>Pseudomonadota</taxon>
        <taxon>Alphaproteobacteria</taxon>
        <taxon>Sphingomonadales</taxon>
        <taxon>Erythrobacteraceae</taxon>
        <taxon>Tsuneonella</taxon>
    </lineage>
</organism>
<proteinExistence type="predicted"/>
<evidence type="ECO:0000259" key="5">
    <source>
        <dbReference type="SMART" id="SM00563"/>
    </source>
</evidence>
<keyword evidence="4" id="KW-1133">Transmembrane helix</keyword>
<dbReference type="EMBL" id="RAHJ01000003">
    <property type="protein sequence ID" value="RJX71356.1"/>
    <property type="molecule type" value="Genomic_DNA"/>
</dbReference>
<dbReference type="RefSeq" id="WP_120106519.1">
    <property type="nucleotide sequence ID" value="NZ_RAHJ01000003.1"/>
</dbReference>
<comment type="pathway">
    <text evidence="1">Lipid metabolism.</text>
</comment>